<dbReference type="Pfam" id="PF13519">
    <property type="entry name" value="VWA_2"/>
    <property type="match status" value="1"/>
</dbReference>
<evidence type="ECO:0000313" key="3">
    <source>
        <dbReference type="EMBL" id="MDK3073760.1"/>
    </source>
</evidence>
<dbReference type="EMBL" id="JASNJE010000012">
    <property type="protein sequence ID" value="MDK3073760.1"/>
    <property type="molecule type" value="Genomic_DNA"/>
</dbReference>
<sequence length="504" mass="54483">MIDTLAAFHFLRPAWLLALLGVAAVWYLTRPRGSGAATEPGQFAPHLFAALQIGSGQGRRVHPGDGVAAGLVLLTLAAAGPTWSRVPNPLIAETAPLVVALKVTESMETPDLAPTRLDRARFKVLDLIAARAGARTALVAYAGTAHRVSPLTEDPNILRPLLEGLSPQVMPKAGQNATAAFAMARDILDDADSDGAVLFVLDDLDPVDIAAFDVDDGPPVVFLLVLPEGRKVAQLDGIDGATIVQISPDDSDINLIERRLRSAHRAALLADDRLAWDDRGWWLVWPAALLALLSFRKGWTIRWGIAIILALAVQTPGAARADGWLDWFLTPDQQGRLAYENKDFAKAADLFQDPMWRGHAMMKAGRYADAAALFARLDSAEAAFAEGTARIRNREYRPGARAFETALVRRPGWAEAETNRDVAWAIVAFVEETAEASDTGEDTGIGADELVFDNESNRGAETQIEAPKEDSAPLTAEQWIDSIDTDMGDFLRSRFLLDTSGDAE</sequence>
<dbReference type="Gene3D" id="3.40.50.410">
    <property type="entry name" value="von Willebrand factor, type A domain"/>
    <property type="match status" value="1"/>
</dbReference>
<dbReference type="PANTHER" id="PTHR22550">
    <property type="entry name" value="SPORE GERMINATION PROTEIN"/>
    <property type="match status" value="1"/>
</dbReference>
<comment type="caution">
    <text evidence="3">The sequence shown here is derived from an EMBL/GenBank/DDBJ whole genome shotgun (WGS) entry which is preliminary data.</text>
</comment>
<feature type="domain" description="VWFA" evidence="2">
    <location>
        <begin position="97"/>
        <end position="201"/>
    </location>
</feature>
<reference evidence="3 4" key="1">
    <citation type="submission" date="2023-05" db="EMBL/GenBank/DDBJ databases">
        <title>Sedimentitalea sp. nov. JM2-8.</title>
        <authorList>
            <person name="Huang J."/>
        </authorList>
    </citation>
    <scope>NUCLEOTIDE SEQUENCE [LARGE SCALE GENOMIC DNA]</scope>
    <source>
        <strain evidence="3 4">JM2-8</strain>
    </source>
</reference>
<keyword evidence="1" id="KW-1133">Transmembrane helix</keyword>
<dbReference type="Proteomes" id="UP001227126">
    <property type="component" value="Unassembled WGS sequence"/>
</dbReference>
<feature type="transmembrane region" description="Helical" evidence="1">
    <location>
        <begin position="6"/>
        <end position="28"/>
    </location>
</feature>
<evidence type="ECO:0000256" key="1">
    <source>
        <dbReference type="SAM" id="Phobius"/>
    </source>
</evidence>
<dbReference type="InterPro" id="IPR050768">
    <property type="entry name" value="UPF0353/GerABKA_families"/>
</dbReference>
<evidence type="ECO:0000259" key="2">
    <source>
        <dbReference type="Pfam" id="PF13519"/>
    </source>
</evidence>
<keyword evidence="4" id="KW-1185">Reference proteome</keyword>
<keyword evidence="1" id="KW-0472">Membrane</keyword>
<gene>
    <name evidence="3" type="ORF">QO034_11605</name>
</gene>
<dbReference type="SUPFAM" id="SSF53300">
    <property type="entry name" value="vWA-like"/>
    <property type="match status" value="1"/>
</dbReference>
<dbReference type="InterPro" id="IPR002035">
    <property type="entry name" value="VWF_A"/>
</dbReference>
<dbReference type="InterPro" id="IPR036465">
    <property type="entry name" value="vWFA_dom_sf"/>
</dbReference>
<evidence type="ECO:0000313" key="4">
    <source>
        <dbReference type="Proteomes" id="UP001227126"/>
    </source>
</evidence>
<keyword evidence="1" id="KW-0812">Transmembrane</keyword>
<accession>A0ABT7FFJ3</accession>
<dbReference type="PANTHER" id="PTHR22550:SF14">
    <property type="entry name" value="VWFA DOMAIN-CONTAINING PROTEIN"/>
    <property type="match status" value="1"/>
</dbReference>
<dbReference type="RefSeq" id="WP_284485699.1">
    <property type="nucleotide sequence ID" value="NZ_JASNJE010000012.1"/>
</dbReference>
<proteinExistence type="predicted"/>
<organism evidence="3 4">
    <name type="scientific">Sedimentitalea xiamensis</name>
    <dbReference type="NCBI Taxonomy" id="3050037"/>
    <lineage>
        <taxon>Bacteria</taxon>
        <taxon>Pseudomonadati</taxon>
        <taxon>Pseudomonadota</taxon>
        <taxon>Alphaproteobacteria</taxon>
        <taxon>Rhodobacterales</taxon>
        <taxon>Paracoccaceae</taxon>
        <taxon>Sedimentitalea</taxon>
    </lineage>
</organism>
<name>A0ABT7FFJ3_9RHOB</name>
<protein>
    <submittedName>
        <fullName evidence="3">VWA domain-containing protein</fullName>
    </submittedName>
</protein>